<feature type="coiled-coil region" evidence="1">
    <location>
        <begin position="721"/>
        <end position="801"/>
    </location>
</feature>
<dbReference type="AlphaFoldDB" id="A0AA85JSH8"/>
<feature type="compositionally biased region" description="Polar residues" evidence="2">
    <location>
        <begin position="331"/>
        <end position="357"/>
    </location>
</feature>
<feature type="compositionally biased region" description="Low complexity" evidence="2">
    <location>
        <begin position="889"/>
        <end position="907"/>
    </location>
</feature>
<feature type="region of interest" description="Disordered" evidence="2">
    <location>
        <begin position="60"/>
        <end position="283"/>
    </location>
</feature>
<keyword evidence="3" id="KW-1133">Transmembrane helix</keyword>
<feature type="region of interest" description="Disordered" evidence="2">
    <location>
        <begin position="804"/>
        <end position="844"/>
    </location>
</feature>
<organism evidence="4 5">
    <name type="scientific">Trichobilharzia regenti</name>
    <name type="common">Nasal bird schistosome</name>
    <dbReference type="NCBI Taxonomy" id="157069"/>
    <lineage>
        <taxon>Eukaryota</taxon>
        <taxon>Metazoa</taxon>
        <taxon>Spiralia</taxon>
        <taxon>Lophotrochozoa</taxon>
        <taxon>Platyhelminthes</taxon>
        <taxon>Trematoda</taxon>
        <taxon>Digenea</taxon>
        <taxon>Strigeidida</taxon>
        <taxon>Schistosomatoidea</taxon>
        <taxon>Schistosomatidae</taxon>
        <taxon>Trichobilharzia</taxon>
    </lineage>
</organism>
<keyword evidence="4" id="KW-1185">Reference proteome</keyword>
<keyword evidence="3" id="KW-0472">Membrane</keyword>
<dbReference type="WBParaSite" id="TREG1_38680.1">
    <property type="protein sequence ID" value="TREG1_38680.1"/>
    <property type="gene ID" value="TREG1_38680"/>
</dbReference>
<feature type="compositionally biased region" description="Polar residues" evidence="2">
    <location>
        <begin position="250"/>
        <end position="269"/>
    </location>
</feature>
<accession>A0AA85JSH8</accession>
<feature type="compositionally biased region" description="Polar residues" evidence="2">
    <location>
        <begin position="92"/>
        <end position="104"/>
    </location>
</feature>
<protein>
    <submittedName>
        <fullName evidence="5">Uncharacterized protein</fullName>
    </submittedName>
</protein>
<feature type="compositionally biased region" description="Basic and acidic residues" evidence="2">
    <location>
        <begin position="161"/>
        <end position="174"/>
    </location>
</feature>
<feature type="compositionally biased region" description="Low complexity" evidence="2">
    <location>
        <begin position="207"/>
        <end position="226"/>
    </location>
</feature>
<feature type="compositionally biased region" description="Polar residues" evidence="2">
    <location>
        <begin position="693"/>
        <end position="706"/>
    </location>
</feature>
<feature type="transmembrane region" description="Helical" evidence="3">
    <location>
        <begin position="24"/>
        <end position="43"/>
    </location>
</feature>
<feature type="compositionally biased region" description="Polar residues" evidence="2">
    <location>
        <begin position="922"/>
        <end position="931"/>
    </location>
</feature>
<keyword evidence="1" id="KW-0175">Coiled coil</keyword>
<feature type="compositionally biased region" description="Polar residues" evidence="2">
    <location>
        <begin position="227"/>
        <end position="242"/>
    </location>
</feature>
<feature type="compositionally biased region" description="Polar residues" evidence="2">
    <location>
        <begin position="804"/>
        <end position="815"/>
    </location>
</feature>
<feature type="compositionally biased region" description="Low complexity" evidence="2">
    <location>
        <begin position="947"/>
        <end position="958"/>
    </location>
</feature>
<evidence type="ECO:0000256" key="1">
    <source>
        <dbReference type="SAM" id="Coils"/>
    </source>
</evidence>
<dbReference type="SUPFAM" id="SSF90257">
    <property type="entry name" value="Myosin rod fragments"/>
    <property type="match status" value="1"/>
</dbReference>
<proteinExistence type="predicted"/>
<keyword evidence="3" id="KW-0812">Transmembrane</keyword>
<reference evidence="5" key="2">
    <citation type="submission" date="2023-11" db="UniProtKB">
        <authorList>
            <consortium name="WormBaseParasite"/>
        </authorList>
    </citation>
    <scope>IDENTIFICATION</scope>
</reference>
<reference evidence="4" key="1">
    <citation type="submission" date="2022-06" db="EMBL/GenBank/DDBJ databases">
        <authorList>
            <person name="Berger JAMES D."/>
            <person name="Berger JAMES D."/>
        </authorList>
    </citation>
    <scope>NUCLEOTIDE SEQUENCE [LARGE SCALE GENOMIC DNA]</scope>
</reference>
<feature type="region of interest" description="Disordered" evidence="2">
    <location>
        <begin position="687"/>
        <end position="706"/>
    </location>
</feature>
<evidence type="ECO:0000256" key="3">
    <source>
        <dbReference type="SAM" id="Phobius"/>
    </source>
</evidence>
<feature type="compositionally biased region" description="Basic residues" evidence="2">
    <location>
        <begin position="151"/>
        <end position="160"/>
    </location>
</feature>
<feature type="coiled-coil region" evidence="1">
    <location>
        <begin position="429"/>
        <end position="671"/>
    </location>
</feature>
<feature type="region of interest" description="Disordered" evidence="2">
    <location>
        <begin position="889"/>
        <end position="972"/>
    </location>
</feature>
<feature type="region of interest" description="Disordered" evidence="2">
    <location>
        <begin position="315"/>
        <end position="357"/>
    </location>
</feature>
<evidence type="ECO:0000313" key="5">
    <source>
        <dbReference type="WBParaSite" id="TREG1_38680.1"/>
    </source>
</evidence>
<evidence type="ECO:0000313" key="4">
    <source>
        <dbReference type="Proteomes" id="UP000050795"/>
    </source>
</evidence>
<feature type="compositionally biased region" description="Low complexity" evidence="2">
    <location>
        <begin position="820"/>
        <end position="838"/>
    </location>
</feature>
<sequence>MNFMKWITGSSGDSTNNDELDYSFIFPVTIGVGSILICLAVHYRNELRLRIYKNAKDEKQAPIRRGNPYTKENKKKTKHSNKPESRIPEVQVQKTTEVKSQTPPVVNETKPHVVSTEQTQHTAVQPPKIKQENVSNTIDRIEAEFFNPVPKKPKKSKRSSKTKDNDGHGLREQAEVDPAWVTVTSKKVKLTSRSSQNKTKSVESEASGDQSVSDSQSPSDSVNESPIQHNQGNSKQQESPVNSKDKPTKLESSVKTTNSPKQEKVTTPSGRGEHVTVAVENPNPTTSYEELLLRNLGAETVTAIRSLILNSESHIPRSPEAHSSPPPPPANNTELNKQKTSPVQSKESNQAPKKNDLISQHTTAQLQAREAECQILRTEVVHLREEVTMLKSLAINHIPIKKPVTDAETMTDAMEQTKTSSNDPDAVLLSTLQAEIARLAKEVVIYQQRSENLKTRLDAANKKLSDSKSKSVDEAKLLQQSLDSQSEKLQHLETENKRLEKELNDALQKAEVHRRKLEESEHNVNQRLEELETLRVDISSLRKNYEALEESNSLLRDEKDTLTRNYDELNKKHATVVSELAASQSQCSAFHRQVTEYEERLHKLNEQHQHTVDDLKEQLKSLLCNSQTNEKSHINMIHTLEAKLEQLTKEAEEQKKQISLYEVEVKHLQAQKDNQVTEQMNTVSNEDKDMQTSDDVCNRKSNVNQSNNTESNQYIVESMEYRLLQAQVEQYKSALDATELMLSKLQTSVNEEEARWHKALDAANIENELLKTKSTKLEAALNELVQDRNALTKTIEELRNKTQLNNCNSIDTPNNKTDKSSSISPSPSSPLSTTTTTTDTDEQNMSKSELITLVTKLRYLVEVERNALKQEQSLSAELRTKLNGTNLYDDNISNNHNNKNNNHLPNSFVDGDDDDAEKTLNSKDQPSSGVSHTKDNDKCVNHKDISNHYNTHNNNNNNGQKDTSDNDDEDDG</sequence>
<feature type="compositionally biased region" description="Basic and acidic residues" evidence="2">
    <location>
        <begin position="932"/>
        <end position="946"/>
    </location>
</feature>
<name>A0AA85JSH8_TRIRE</name>
<dbReference type="Proteomes" id="UP000050795">
    <property type="component" value="Unassembled WGS sequence"/>
</dbReference>
<evidence type="ECO:0000256" key="2">
    <source>
        <dbReference type="SAM" id="MobiDB-lite"/>
    </source>
</evidence>